<dbReference type="Pfam" id="PF00080">
    <property type="entry name" value="Sod_Cu"/>
    <property type="match status" value="1"/>
</dbReference>
<dbReference type="GO" id="GO:0005507">
    <property type="term" value="F:copper ion binding"/>
    <property type="evidence" value="ECO:0007669"/>
    <property type="project" value="InterPro"/>
</dbReference>
<evidence type="ECO:0000256" key="3">
    <source>
        <dbReference type="ARBA" id="ARBA00022833"/>
    </source>
</evidence>
<evidence type="ECO:0000256" key="2">
    <source>
        <dbReference type="ARBA" id="ARBA00022723"/>
    </source>
</evidence>
<sequence>MKNEASVSAIKEGLIGVGDVKVDLDENMVIVETHLPSSEVQHKIENIGFRAVLQGFGGSSAVVIMSGNEVQGVVRFANAASLDKGCIVDGVLDGLCPGLHGLHIHECGDISQGCDSVGNHYNPHNAPHGRPDSNIDSRHIGDLGNIEADINGRATFRFVDQLLEVPDIIGRSLVVTEQEDDFENSANSDYGRRLACGIIARSAGLNENKKKICACDGVTIWDERNKPIAGKGRNAKY</sequence>
<dbReference type="EC" id="1.15.1.1" evidence="1"/>
<dbReference type="AlphaFoldDB" id="A0A6M2DSY7"/>
<dbReference type="SUPFAM" id="SSF49329">
    <property type="entry name" value="Cu,Zn superoxide dismutase-like"/>
    <property type="match status" value="1"/>
</dbReference>
<accession>A0A6M2DSY7</accession>
<dbReference type="InterPro" id="IPR001424">
    <property type="entry name" value="SOD_Cu_Zn_dom"/>
</dbReference>
<keyword evidence="5" id="KW-0560">Oxidoreductase</keyword>
<dbReference type="EMBL" id="GIIL01004994">
    <property type="protein sequence ID" value="NOV48720.1"/>
    <property type="molecule type" value="Transcribed_RNA"/>
</dbReference>
<keyword evidence="2" id="KW-0479">Metal-binding</keyword>
<dbReference type="InterPro" id="IPR024134">
    <property type="entry name" value="SOD_Cu/Zn_/chaperone"/>
</dbReference>
<reference evidence="8" key="1">
    <citation type="submission" date="2020-03" db="EMBL/GenBank/DDBJ databases">
        <title>Transcriptomic Profiling of the Digestive Tract of the Rat Flea, Xenopsylla cheopis, Following Blood Feeding and Infection with Yersinia pestis.</title>
        <authorList>
            <person name="Bland D.M."/>
            <person name="Martens C.A."/>
            <person name="Virtaneva K."/>
            <person name="Kanakabandi K."/>
            <person name="Long D."/>
            <person name="Rosenke R."/>
            <person name="Saturday G.A."/>
            <person name="Hoyt F.H."/>
            <person name="Bruno D.P."/>
            <person name="Ribeiro J.M.C."/>
            <person name="Hinnebusch J."/>
        </authorList>
    </citation>
    <scope>NUCLEOTIDE SEQUENCE</scope>
</reference>
<dbReference type="GO" id="GO:0004784">
    <property type="term" value="F:superoxide dismutase activity"/>
    <property type="evidence" value="ECO:0007669"/>
    <property type="project" value="UniProtKB-EC"/>
</dbReference>
<evidence type="ECO:0000256" key="1">
    <source>
        <dbReference type="ARBA" id="ARBA00012682"/>
    </source>
</evidence>
<feature type="domain" description="Superoxide dismutase copper/zinc binding" evidence="7">
    <location>
        <begin position="70"/>
        <end position="199"/>
    </location>
</feature>
<dbReference type="PANTHER" id="PTHR10003">
    <property type="entry name" value="SUPEROXIDE DISMUTASE CU-ZN -RELATED"/>
    <property type="match status" value="1"/>
</dbReference>
<dbReference type="Gene3D" id="3.30.70.100">
    <property type="match status" value="1"/>
</dbReference>
<evidence type="ECO:0000256" key="4">
    <source>
        <dbReference type="ARBA" id="ARBA00022862"/>
    </source>
</evidence>
<evidence type="ECO:0000256" key="6">
    <source>
        <dbReference type="ARBA" id="ARBA00049204"/>
    </source>
</evidence>
<evidence type="ECO:0000313" key="8">
    <source>
        <dbReference type="EMBL" id="NOV48720.1"/>
    </source>
</evidence>
<dbReference type="Gene3D" id="2.60.40.200">
    <property type="entry name" value="Superoxide dismutase, copper/zinc binding domain"/>
    <property type="match status" value="1"/>
</dbReference>
<comment type="catalytic activity">
    <reaction evidence="6">
        <text>2 superoxide + 2 H(+) = H2O2 + O2</text>
        <dbReference type="Rhea" id="RHEA:20696"/>
        <dbReference type="ChEBI" id="CHEBI:15378"/>
        <dbReference type="ChEBI" id="CHEBI:15379"/>
        <dbReference type="ChEBI" id="CHEBI:16240"/>
        <dbReference type="ChEBI" id="CHEBI:18421"/>
        <dbReference type="EC" id="1.15.1.1"/>
    </reaction>
</comment>
<keyword evidence="3" id="KW-0862">Zinc</keyword>
<dbReference type="CDD" id="cd00305">
    <property type="entry name" value="Cu-Zn_Superoxide_Dismutase"/>
    <property type="match status" value="1"/>
</dbReference>
<dbReference type="InterPro" id="IPR036423">
    <property type="entry name" value="SOD-like_Cu/Zn_dom_sf"/>
</dbReference>
<evidence type="ECO:0000256" key="5">
    <source>
        <dbReference type="ARBA" id="ARBA00023002"/>
    </source>
</evidence>
<organism evidence="8">
    <name type="scientific">Xenopsylla cheopis</name>
    <name type="common">Oriental rat flea</name>
    <name type="synonym">Pulex cheopis</name>
    <dbReference type="NCBI Taxonomy" id="163159"/>
    <lineage>
        <taxon>Eukaryota</taxon>
        <taxon>Metazoa</taxon>
        <taxon>Ecdysozoa</taxon>
        <taxon>Arthropoda</taxon>
        <taxon>Hexapoda</taxon>
        <taxon>Insecta</taxon>
        <taxon>Pterygota</taxon>
        <taxon>Neoptera</taxon>
        <taxon>Endopterygota</taxon>
        <taxon>Siphonaptera</taxon>
        <taxon>Pulicidae</taxon>
        <taxon>Xenopsyllinae</taxon>
        <taxon>Xenopsylla</taxon>
    </lineage>
</organism>
<proteinExistence type="predicted"/>
<protein>
    <recommendedName>
        <fullName evidence="1">superoxide dismutase</fullName>
        <ecNumber evidence="1">1.15.1.1</ecNumber>
    </recommendedName>
</protein>
<name>A0A6M2DSY7_XENCH</name>
<dbReference type="InterPro" id="IPR036163">
    <property type="entry name" value="HMA_dom_sf"/>
</dbReference>
<dbReference type="SUPFAM" id="SSF55008">
    <property type="entry name" value="HMA, heavy metal-associated domain"/>
    <property type="match status" value="1"/>
</dbReference>
<keyword evidence="4" id="KW-0049">Antioxidant</keyword>
<dbReference type="PRINTS" id="PR00068">
    <property type="entry name" value="CUZNDISMTASE"/>
</dbReference>
<evidence type="ECO:0000259" key="7">
    <source>
        <dbReference type="Pfam" id="PF00080"/>
    </source>
</evidence>